<comment type="subcellular location">
    <subcellularLocation>
        <location evidence="1">Membrane</location>
        <topology evidence="1">Multi-pass membrane protein</topology>
    </subcellularLocation>
</comment>
<proteinExistence type="predicted"/>
<evidence type="ECO:0000256" key="5">
    <source>
        <dbReference type="SAM" id="Phobius"/>
    </source>
</evidence>
<name>A0AB36CHT8_9CORY</name>
<feature type="transmembrane region" description="Helical" evidence="5">
    <location>
        <begin position="31"/>
        <end position="50"/>
    </location>
</feature>
<dbReference type="Proteomes" id="UP000544551">
    <property type="component" value="Unassembled WGS sequence"/>
</dbReference>
<evidence type="ECO:0000256" key="3">
    <source>
        <dbReference type="ARBA" id="ARBA00022989"/>
    </source>
</evidence>
<feature type="transmembrane region" description="Helical" evidence="5">
    <location>
        <begin position="435"/>
        <end position="453"/>
    </location>
</feature>
<feature type="transmembrane region" description="Helical" evidence="5">
    <location>
        <begin position="165"/>
        <end position="184"/>
    </location>
</feature>
<gene>
    <name evidence="7" type="ORF">HF853_00025</name>
</gene>
<evidence type="ECO:0000256" key="2">
    <source>
        <dbReference type="ARBA" id="ARBA00022692"/>
    </source>
</evidence>
<feature type="transmembrane region" description="Helical" evidence="5">
    <location>
        <begin position="111"/>
        <end position="130"/>
    </location>
</feature>
<reference evidence="7 8" key="1">
    <citation type="submission" date="2020-04" db="EMBL/GenBank/DDBJ databases">
        <authorList>
            <person name="Hitch T.C.A."/>
            <person name="Wylensek D."/>
            <person name="Clavel T."/>
        </authorList>
    </citation>
    <scope>NUCLEOTIDE SEQUENCE [LARGE SCALE GENOMIC DNA]</scope>
    <source>
        <strain evidence="7 8">BL-383-APC-3D</strain>
    </source>
</reference>
<keyword evidence="4 5" id="KW-0472">Membrane</keyword>
<organism evidence="7 8">
    <name type="scientific">Corynebacterium stationis</name>
    <dbReference type="NCBI Taxonomy" id="1705"/>
    <lineage>
        <taxon>Bacteria</taxon>
        <taxon>Bacillati</taxon>
        <taxon>Actinomycetota</taxon>
        <taxon>Actinomycetes</taxon>
        <taxon>Mycobacteriales</taxon>
        <taxon>Corynebacteriaceae</taxon>
        <taxon>Corynebacterium</taxon>
    </lineage>
</organism>
<feature type="transmembrane region" description="Helical" evidence="5">
    <location>
        <begin position="368"/>
        <end position="393"/>
    </location>
</feature>
<dbReference type="InterPro" id="IPR049453">
    <property type="entry name" value="Memb_transporter_dom"/>
</dbReference>
<keyword evidence="3 5" id="KW-1133">Transmembrane helix</keyword>
<protein>
    <submittedName>
        <fullName evidence="7">FUSC family protein</fullName>
    </submittedName>
</protein>
<dbReference type="GO" id="GO:0016020">
    <property type="term" value="C:membrane"/>
    <property type="evidence" value="ECO:0007669"/>
    <property type="project" value="UniProtKB-SubCell"/>
</dbReference>
<feature type="transmembrane region" description="Helical" evidence="5">
    <location>
        <begin position="142"/>
        <end position="159"/>
    </location>
</feature>
<feature type="domain" description="Integral membrane bound transporter" evidence="6">
    <location>
        <begin position="326"/>
        <end position="448"/>
    </location>
</feature>
<dbReference type="Pfam" id="PF13515">
    <property type="entry name" value="FUSC_2"/>
    <property type="match status" value="1"/>
</dbReference>
<accession>A0AB36CHT8</accession>
<evidence type="ECO:0000313" key="7">
    <source>
        <dbReference type="EMBL" id="NME88086.1"/>
    </source>
</evidence>
<feature type="transmembrane region" description="Helical" evidence="5">
    <location>
        <begin position="317"/>
        <end position="334"/>
    </location>
</feature>
<dbReference type="AlphaFoldDB" id="A0AB36CHT8"/>
<evidence type="ECO:0000313" key="8">
    <source>
        <dbReference type="Proteomes" id="UP000544551"/>
    </source>
</evidence>
<dbReference type="EMBL" id="JABAFZ010000001">
    <property type="protein sequence ID" value="NME88086.1"/>
    <property type="molecule type" value="Genomic_DNA"/>
</dbReference>
<evidence type="ECO:0000256" key="4">
    <source>
        <dbReference type="ARBA" id="ARBA00023136"/>
    </source>
</evidence>
<feature type="transmembrane region" description="Helical" evidence="5">
    <location>
        <begin position="87"/>
        <end position="105"/>
    </location>
</feature>
<evidence type="ECO:0000256" key="1">
    <source>
        <dbReference type="ARBA" id="ARBA00004141"/>
    </source>
</evidence>
<feature type="transmembrane region" description="Helical" evidence="5">
    <location>
        <begin position="56"/>
        <end position="75"/>
    </location>
</feature>
<evidence type="ECO:0000259" key="6">
    <source>
        <dbReference type="Pfam" id="PF13515"/>
    </source>
</evidence>
<dbReference type="RefSeq" id="WP_168968712.1">
    <property type="nucleotide sequence ID" value="NZ_JABAFZ010000001.1"/>
</dbReference>
<comment type="caution">
    <text evidence="7">The sequence shown here is derived from an EMBL/GenBank/DDBJ whole genome shotgun (WGS) entry which is preliminary data.</text>
</comment>
<feature type="transmembrane region" description="Helical" evidence="5">
    <location>
        <begin position="405"/>
        <end position="423"/>
    </location>
</feature>
<keyword evidence="2 5" id="KW-0812">Transmembrane</keyword>
<sequence length="573" mass="61920">MDDLQGPTQKKLTLSDWWTAFIAINSTATRWAGPLRAALAILIPGSIAMLTGHKDAILLICAGAFTVIYGEGIVYRKRWKVMLTAGALLWTSATIGALVGALVFAPGHGHAWLLLTAVYVAVLGAGIVFVQNALRLPPPGGFFIVMVTGGSTMLARSGTDPLEAAFWPLTAIVTGLILGMLPALRDPHGPERATVATLERATKAFQNAKDDEIARHHQAQTALTAAWTALADAGIVNAGRSVMPSQQELVERTLNAQEAIVKRNQAGSGADAEAFFETVNLIDPERTTMPHARPTARYRIYRSLTADSHAMVTAKKVLIAALATGVVGIALGLNRPDWGVISALLILQNGPEKVPGTIRGTHRVLGSILGLVVFSMFYFFGVEGWSLLAALALCQFFAEVMVVKNYALCVIFSTPLALLMGGISEPLGSLIVSRGMEIGLSVVFAFIVLWFFSNGSKERENKRLQQRAYQSMSTVLGSLLTGTPDEALAQRRDLQYELLSERRSIQSLAMDHPEQAQQQWAKHRAIQHAGYQILDYCSLSPNTMMEYGALGTLIESVRQVAPKDAGPQERPQK</sequence>